<feature type="transmembrane region" description="Helical" evidence="1">
    <location>
        <begin position="50"/>
        <end position="77"/>
    </location>
</feature>
<keyword evidence="1" id="KW-0812">Transmembrane</keyword>
<keyword evidence="1" id="KW-1133">Transmembrane helix</keyword>
<reference evidence="2" key="1">
    <citation type="submission" date="2023-10" db="EMBL/GenBank/DDBJ databases">
        <authorList>
            <person name="Chen Y."/>
            <person name="Shah S."/>
            <person name="Dougan E. K."/>
            <person name="Thang M."/>
            <person name="Chan C."/>
        </authorList>
    </citation>
    <scope>NUCLEOTIDE SEQUENCE [LARGE SCALE GENOMIC DNA]</scope>
</reference>
<organism evidence="2 3">
    <name type="scientific">Prorocentrum cordatum</name>
    <dbReference type="NCBI Taxonomy" id="2364126"/>
    <lineage>
        <taxon>Eukaryota</taxon>
        <taxon>Sar</taxon>
        <taxon>Alveolata</taxon>
        <taxon>Dinophyceae</taxon>
        <taxon>Prorocentrales</taxon>
        <taxon>Prorocentraceae</taxon>
        <taxon>Prorocentrum</taxon>
    </lineage>
</organism>
<comment type="caution">
    <text evidence="2">The sequence shown here is derived from an EMBL/GenBank/DDBJ whole genome shotgun (WGS) entry which is preliminary data.</text>
</comment>
<evidence type="ECO:0000256" key="1">
    <source>
        <dbReference type="SAM" id="Phobius"/>
    </source>
</evidence>
<keyword evidence="3" id="KW-1185">Reference proteome</keyword>
<evidence type="ECO:0000313" key="3">
    <source>
        <dbReference type="Proteomes" id="UP001189429"/>
    </source>
</evidence>
<proteinExistence type="predicted"/>
<dbReference type="EMBL" id="CAUYUJ010015137">
    <property type="protein sequence ID" value="CAK0850313.1"/>
    <property type="molecule type" value="Genomic_DNA"/>
</dbReference>
<evidence type="ECO:0000313" key="2">
    <source>
        <dbReference type="EMBL" id="CAK0850313.1"/>
    </source>
</evidence>
<keyword evidence="1" id="KW-0472">Membrane</keyword>
<protein>
    <submittedName>
        <fullName evidence="2">Uncharacterized protein</fullName>
    </submittedName>
</protein>
<name>A0ABN9TYK6_9DINO</name>
<dbReference type="Proteomes" id="UP001189429">
    <property type="component" value="Unassembled WGS sequence"/>
</dbReference>
<gene>
    <name evidence="2" type="ORF">PCOR1329_LOCUS42745</name>
</gene>
<accession>A0ABN9TYK6</accession>
<sequence length="110" mass="12252">MKCLVSCVTYEPKLRPTIACQVGLYFLSNSFLMNAAMSFSMLYFSRACVAQSMASCCMSSAMSAFLMTALRSAMALLCRLRRSARRCSNQKLHWLAGTLNQNGYGSHCYD</sequence>
<feature type="transmembrane region" description="Helical" evidence="1">
    <location>
        <begin position="22"/>
        <end position="44"/>
    </location>
</feature>